<dbReference type="SMR" id="A0A1I7SQG9"/>
<dbReference type="PROSITE" id="PS00107">
    <property type="entry name" value="PROTEIN_KINASE_ATP"/>
    <property type="match status" value="1"/>
</dbReference>
<evidence type="ECO:0000256" key="9">
    <source>
        <dbReference type="ARBA" id="ARBA00048679"/>
    </source>
</evidence>
<dbReference type="EC" id="2.7.11.1" evidence="2"/>
<dbReference type="SMART" id="SM00220">
    <property type="entry name" value="S_TKc"/>
    <property type="match status" value="1"/>
</dbReference>
<reference evidence="14" key="2">
    <citation type="submission" date="2020-08" db="EMBL/GenBank/DDBJ databases">
        <authorList>
            <person name="Kikuchi T."/>
        </authorList>
    </citation>
    <scope>NUCLEOTIDE SEQUENCE</scope>
    <source>
        <strain evidence="13">Ka4C1</strain>
    </source>
</reference>
<dbReference type="SUPFAM" id="SSF56112">
    <property type="entry name" value="Protein kinase-like (PK-like)"/>
    <property type="match status" value="1"/>
</dbReference>
<dbReference type="GO" id="GO:0005524">
    <property type="term" value="F:ATP binding"/>
    <property type="evidence" value="ECO:0007669"/>
    <property type="project" value="UniProtKB-UniRule"/>
</dbReference>
<dbReference type="InterPro" id="IPR017441">
    <property type="entry name" value="Protein_kinase_ATP_BS"/>
</dbReference>
<dbReference type="GO" id="GO:0035556">
    <property type="term" value="P:intracellular signal transduction"/>
    <property type="evidence" value="ECO:0007669"/>
    <property type="project" value="TreeGrafter"/>
</dbReference>
<evidence type="ECO:0000256" key="6">
    <source>
        <dbReference type="ARBA" id="ARBA00022777"/>
    </source>
</evidence>
<dbReference type="PANTHER" id="PTHR24346">
    <property type="entry name" value="MAP/MICROTUBULE AFFINITY-REGULATING KINASE"/>
    <property type="match status" value="1"/>
</dbReference>
<dbReference type="Pfam" id="PF00069">
    <property type="entry name" value="Pkinase"/>
    <property type="match status" value="1"/>
</dbReference>
<gene>
    <name evidence="13" type="ORF">BXYJ_LOCUS7309</name>
</gene>
<sequence length="457" mass="52535">MPPQHAELPDKNVVLHENVVGRIIEDDTLVDYNVEIEDIRPHPLSGSQMSFFEDDDIVLGDTDTLKLNMGMAAKWNSAEYQADVYAGNRIAYYKLNEEIGDGKFSRVKVGEHSITEDKVAVKIVEKARIEQRRHHVFKREIRMLDSCHHPNICRLLEYIDTYNQLYIIMELARGQNLQRFVNHSGPLKELLVRKLFIQVVSAVHHLHSKNIAHRDIKADNIVIDPQTERIKLVDFGFACFSDDDTFSTTFCGSPPYAAPELFSSRKYRAKPVDIWALGCLFYFMYCGTMPFAGRSMFELKAAIRYGKYVVPRNATVYVKRLLKGTLNLNPMDRFTIQRVMNCSWLSHANYPSDSLELSGDRQHPDMAVQKMVYRTFNHLQSQYNVSLLDLQAALSRGVRDPLTGLYRLTFMGLMTKDDDVVRENSIEYKKSVHDAVTKMRNDGKKRPKKASKVCTIL</sequence>
<dbReference type="Proteomes" id="UP000582659">
    <property type="component" value="Unassembled WGS sequence"/>
</dbReference>
<comment type="cofactor">
    <cofactor evidence="1">
        <name>Mg(2+)</name>
        <dbReference type="ChEBI" id="CHEBI:18420"/>
    </cofactor>
</comment>
<evidence type="ECO:0000256" key="10">
    <source>
        <dbReference type="PROSITE-ProRule" id="PRU10141"/>
    </source>
</evidence>
<comment type="catalytic activity">
    <reaction evidence="8">
        <text>L-threonyl-[protein] + ATP = O-phospho-L-threonyl-[protein] + ADP + H(+)</text>
        <dbReference type="Rhea" id="RHEA:46608"/>
        <dbReference type="Rhea" id="RHEA-COMP:11060"/>
        <dbReference type="Rhea" id="RHEA-COMP:11605"/>
        <dbReference type="ChEBI" id="CHEBI:15378"/>
        <dbReference type="ChEBI" id="CHEBI:30013"/>
        <dbReference type="ChEBI" id="CHEBI:30616"/>
        <dbReference type="ChEBI" id="CHEBI:61977"/>
        <dbReference type="ChEBI" id="CHEBI:456216"/>
        <dbReference type="EC" id="2.7.11.1"/>
    </reaction>
</comment>
<evidence type="ECO:0000256" key="2">
    <source>
        <dbReference type="ARBA" id="ARBA00012513"/>
    </source>
</evidence>
<reference evidence="17" key="1">
    <citation type="submission" date="2016-11" db="UniProtKB">
        <authorList>
            <consortium name="WormBaseParasite"/>
        </authorList>
    </citation>
    <scope>IDENTIFICATION</scope>
</reference>
<accession>A0A1I7SQG9</accession>
<feature type="domain" description="Protein kinase" evidence="12">
    <location>
        <begin position="93"/>
        <end position="345"/>
    </location>
</feature>
<evidence type="ECO:0000313" key="17">
    <source>
        <dbReference type="WBParaSite" id="BXY_1527900.1"/>
    </source>
</evidence>
<dbReference type="GO" id="GO:0050321">
    <property type="term" value="F:tau-protein kinase activity"/>
    <property type="evidence" value="ECO:0007669"/>
    <property type="project" value="TreeGrafter"/>
</dbReference>
<keyword evidence="6" id="KW-0418">Kinase</keyword>
<dbReference type="InterPro" id="IPR008271">
    <property type="entry name" value="Ser/Thr_kinase_AS"/>
</dbReference>
<dbReference type="GO" id="GO:0005737">
    <property type="term" value="C:cytoplasm"/>
    <property type="evidence" value="ECO:0007669"/>
    <property type="project" value="TreeGrafter"/>
</dbReference>
<evidence type="ECO:0000256" key="4">
    <source>
        <dbReference type="ARBA" id="ARBA00022679"/>
    </source>
</evidence>
<name>A0A1I7SQG9_BURXY</name>
<organism evidence="15 17">
    <name type="scientific">Bursaphelenchus xylophilus</name>
    <name type="common">Pinewood nematode worm</name>
    <name type="synonym">Aphelenchoides xylophilus</name>
    <dbReference type="NCBI Taxonomy" id="6326"/>
    <lineage>
        <taxon>Eukaryota</taxon>
        <taxon>Metazoa</taxon>
        <taxon>Ecdysozoa</taxon>
        <taxon>Nematoda</taxon>
        <taxon>Chromadorea</taxon>
        <taxon>Rhabditida</taxon>
        <taxon>Tylenchina</taxon>
        <taxon>Tylenchomorpha</taxon>
        <taxon>Aphelenchoidea</taxon>
        <taxon>Aphelenchoididae</taxon>
        <taxon>Bursaphelenchus</taxon>
    </lineage>
</organism>
<evidence type="ECO:0000256" key="1">
    <source>
        <dbReference type="ARBA" id="ARBA00001946"/>
    </source>
</evidence>
<dbReference type="WBParaSite" id="BXY_1527900.1">
    <property type="protein sequence ID" value="BXY_1527900.1"/>
    <property type="gene ID" value="BXY_1527900"/>
</dbReference>
<dbReference type="PANTHER" id="PTHR24346:SF49">
    <property type="entry name" value="NIM1 SERINE_THREONINE PROTEIN KINASE"/>
    <property type="match status" value="1"/>
</dbReference>
<evidence type="ECO:0000256" key="7">
    <source>
        <dbReference type="ARBA" id="ARBA00022840"/>
    </source>
</evidence>
<evidence type="ECO:0000313" key="14">
    <source>
        <dbReference type="EMBL" id="CAG9109880.1"/>
    </source>
</evidence>
<dbReference type="EMBL" id="CAJFDI010000003">
    <property type="protein sequence ID" value="CAD5222341.1"/>
    <property type="molecule type" value="Genomic_DNA"/>
</dbReference>
<feature type="binding site" evidence="10">
    <location>
        <position position="122"/>
    </location>
    <ligand>
        <name>ATP</name>
        <dbReference type="ChEBI" id="CHEBI:30616"/>
    </ligand>
</feature>
<evidence type="ECO:0000313" key="16">
    <source>
        <dbReference type="Proteomes" id="UP000659654"/>
    </source>
</evidence>
<dbReference type="AlphaFoldDB" id="A0A1I7SQG9"/>
<evidence type="ECO:0000259" key="12">
    <source>
        <dbReference type="PROSITE" id="PS50011"/>
    </source>
</evidence>
<dbReference type="GO" id="GO:0000226">
    <property type="term" value="P:microtubule cytoskeleton organization"/>
    <property type="evidence" value="ECO:0007669"/>
    <property type="project" value="TreeGrafter"/>
</dbReference>
<dbReference type="Gene3D" id="1.10.510.10">
    <property type="entry name" value="Transferase(Phosphotransferase) domain 1"/>
    <property type="match status" value="1"/>
</dbReference>
<evidence type="ECO:0000256" key="8">
    <source>
        <dbReference type="ARBA" id="ARBA00047899"/>
    </source>
</evidence>
<dbReference type="InterPro" id="IPR000719">
    <property type="entry name" value="Prot_kinase_dom"/>
</dbReference>
<evidence type="ECO:0000256" key="11">
    <source>
        <dbReference type="RuleBase" id="RU000304"/>
    </source>
</evidence>
<dbReference type="PROSITE" id="PS50011">
    <property type="entry name" value="PROTEIN_KINASE_DOM"/>
    <property type="match status" value="1"/>
</dbReference>
<comment type="catalytic activity">
    <reaction evidence="9">
        <text>L-seryl-[protein] + ATP = O-phospho-L-seryl-[protein] + ADP + H(+)</text>
        <dbReference type="Rhea" id="RHEA:17989"/>
        <dbReference type="Rhea" id="RHEA-COMP:9863"/>
        <dbReference type="Rhea" id="RHEA-COMP:11604"/>
        <dbReference type="ChEBI" id="CHEBI:15378"/>
        <dbReference type="ChEBI" id="CHEBI:29999"/>
        <dbReference type="ChEBI" id="CHEBI:30616"/>
        <dbReference type="ChEBI" id="CHEBI:83421"/>
        <dbReference type="ChEBI" id="CHEBI:456216"/>
        <dbReference type="EC" id="2.7.11.1"/>
    </reaction>
</comment>
<evidence type="ECO:0000313" key="13">
    <source>
        <dbReference type="EMBL" id="CAD5222341.1"/>
    </source>
</evidence>
<keyword evidence="7 10" id="KW-0067">ATP-binding</keyword>
<protein>
    <recommendedName>
        <fullName evidence="2">non-specific serine/threonine protein kinase</fullName>
        <ecNumber evidence="2">2.7.11.1</ecNumber>
    </recommendedName>
</protein>
<evidence type="ECO:0000256" key="5">
    <source>
        <dbReference type="ARBA" id="ARBA00022741"/>
    </source>
</evidence>
<dbReference type="EMBL" id="CAJFCV020000003">
    <property type="protein sequence ID" value="CAG9109880.1"/>
    <property type="molecule type" value="Genomic_DNA"/>
</dbReference>
<dbReference type="PROSITE" id="PS00108">
    <property type="entry name" value="PROTEIN_KINASE_ST"/>
    <property type="match status" value="1"/>
</dbReference>
<comment type="similarity">
    <text evidence="11">Belongs to the protein kinase superfamily.</text>
</comment>
<keyword evidence="5 10" id="KW-0547">Nucleotide-binding</keyword>
<dbReference type="FunFam" id="3.30.200.20:FF:000003">
    <property type="entry name" value="Non-specific serine/threonine protein kinase"/>
    <property type="match status" value="1"/>
</dbReference>
<proteinExistence type="inferred from homology"/>
<dbReference type="FunFam" id="1.10.510.10:FF:000571">
    <property type="entry name" value="Maternal embryonic leucine zipper kinase"/>
    <property type="match status" value="1"/>
</dbReference>
<dbReference type="Proteomes" id="UP000659654">
    <property type="component" value="Unassembled WGS sequence"/>
</dbReference>
<evidence type="ECO:0000256" key="3">
    <source>
        <dbReference type="ARBA" id="ARBA00022527"/>
    </source>
</evidence>
<dbReference type="InterPro" id="IPR011009">
    <property type="entry name" value="Kinase-like_dom_sf"/>
</dbReference>
<dbReference type="eggNOG" id="KOG0583">
    <property type="taxonomic scope" value="Eukaryota"/>
</dbReference>
<dbReference type="Proteomes" id="UP000095284">
    <property type="component" value="Unplaced"/>
</dbReference>
<keyword evidence="4" id="KW-0808">Transferase</keyword>
<keyword evidence="3 11" id="KW-0723">Serine/threonine-protein kinase</keyword>
<evidence type="ECO:0000313" key="15">
    <source>
        <dbReference type="Proteomes" id="UP000095284"/>
    </source>
</evidence>
<keyword evidence="16" id="KW-1185">Reference proteome</keyword>
<dbReference type="OrthoDB" id="193931at2759"/>